<accession>A0A9X0W730</accession>
<dbReference type="GO" id="GO:0006310">
    <property type="term" value="P:DNA recombination"/>
    <property type="evidence" value="ECO:0007669"/>
    <property type="project" value="UniProtKB-KW"/>
</dbReference>
<dbReference type="InterPro" id="IPR050090">
    <property type="entry name" value="Tyrosine_recombinase_XerCD"/>
</dbReference>
<evidence type="ECO:0008006" key="9">
    <source>
        <dbReference type="Google" id="ProtNLM"/>
    </source>
</evidence>
<evidence type="ECO:0000313" key="7">
    <source>
        <dbReference type="EMBL" id="MBK1618174.1"/>
    </source>
</evidence>
<dbReference type="InterPro" id="IPR044068">
    <property type="entry name" value="CB"/>
</dbReference>
<evidence type="ECO:0000256" key="2">
    <source>
        <dbReference type="ARBA" id="ARBA00023125"/>
    </source>
</evidence>
<dbReference type="InterPro" id="IPR013762">
    <property type="entry name" value="Integrase-like_cat_sf"/>
</dbReference>
<sequence length="408" mass="45446">MSEQHFASGPSCCEPDLDHHLEAFLSGLTQAGYAENTRRGKARRIVPFIQWTHTSGIRLCEVDDLDACIDAFLASPGRRLYKHRSALQAFLAYLREAKVLPPRPMERSTADALRHSYLEHLQSQQGLSAHSIAAYAVSVRGFIEAMHLPEEAADLDARAIQRYLLTLSPEHAVATVKVYAAGLRSFLRFCLLKGLISRDLSTALPCIGRCQPKPMPPILSDEDIERVLATVDRSSLRGCREFAVLQLLARLGLRASEVLALRLEDVHWEQGELLVRGKGAQFDRLPLLQDVGEAIVQYLRVARGHSDSRQLFLSRQAPRIGLQDPSTVSAIAHRALERAGLLPRGRVGAHIFRYSLATRMLRHGASLSEIAEVLRHRCIATTQGYANVDLERLRDVAQAWPGKQEVVQ</sequence>
<evidence type="ECO:0000259" key="6">
    <source>
        <dbReference type="PROSITE" id="PS51900"/>
    </source>
</evidence>
<dbReference type="Pfam" id="PF02899">
    <property type="entry name" value="Phage_int_SAM_1"/>
    <property type="match status" value="1"/>
</dbReference>
<proteinExistence type="predicted"/>
<dbReference type="Pfam" id="PF00589">
    <property type="entry name" value="Phage_integrase"/>
    <property type="match status" value="1"/>
</dbReference>
<evidence type="ECO:0000259" key="5">
    <source>
        <dbReference type="PROSITE" id="PS51898"/>
    </source>
</evidence>
<evidence type="ECO:0000256" key="3">
    <source>
        <dbReference type="ARBA" id="ARBA00023172"/>
    </source>
</evidence>
<name>A0A9X0W730_9GAMM</name>
<dbReference type="SUPFAM" id="SSF56349">
    <property type="entry name" value="DNA breaking-rejoining enzymes"/>
    <property type="match status" value="1"/>
</dbReference>
<dbReference type="GO" id="GO:0015074">
    <property type="term" value="P:DNA integration"/>
    <property type="evidence" value="ECO:0007669"/>
    <property type="project" value="UniProtKB-KW"/>
</dbReference>
<evidence type="ECO:0000313" key="8">
    <source>
        <dbReference type="Proteomes" id="UP001138768"/>
    </source>
</evidence>
<comment type="caution">
    <text evidence="7">The sequence shown here is derived from an EMBL/GenBank/DDBJ whole genome shotgun (WGS) entry which is preliminary data.</text>
</comment>
<reference evidence="7 8" key="1">
    <citation type="journal article" date="2020" name="Microorganisms">
        <title>Osmotic Adaptation and Compatible Solute Biosynthesis of Phototrophic Bacteria as Revealed from Genome Analyses.</title>
        <authorList>
            <person name="Imhoff J.F."/>
            <person name="Rahn T."/>
            <person name="Kunzel S."/>
            <person name="Keller A."/>
            <person name="Neulinger S.C."/>
        </authorList>
    </citation>
    <scope>NUCLEOTIDE SEQUENCE [LARGE SCALE GENOMIC DNA]</scope>
    <source>
        <strain evidence="7 8">DSM 25653</strain>
    </source>
</reference>
<dbReference type="GO" id="GO:0003677">
    <property type="term" value="F:DNA binding"/>
    <property type="evidence" value="ECO:0007669"/>
    <property type="project" value="UniProtKB-UniRule"/>
</dbReference>
<dbReference type="InterPro" id="IPR004107">
    <property type="entry name" value="Integrase_SAM-like_N"/>
</dbReference>
<keyword evidence="1" id="KW-0229">DNA integration</keyword>
<dbReference type="PANTHER" id="PTHR30349">
    <property type="entry name" value="PHAGE INTEGRASE-RELATED"/>
    <property type="match status" value="1"/>
</dbReference>
<organism evidence="7 8">
    <name type="scientific">Lamprobacter modestohalophilus</name>
    <dbReference type="NCBI Taxonomy" id="1064514"/>
    <lineage>
        <taxon>Bacteria</taxon>
        <taxon>Pseudomonadati</taxon>
        <taxon>Pseudomonadota</taxon>
        <taxon>Gammaproteobacteria</taxon>
        <taxon>Chromatiales</taxon>
        <taxon>Chromatiaceae</taxon>
        <taxon>Lamprobacter</taxon>
    </lineage>
</organism>
<keyword evidence="8" id="KW-1185">Reference proteome</keyword>
<dbReference type="EMBL" id="NRRY01000007">
    <property type="protein sequence ID" value="MBK1618174.1"/>
    <property type="molecule type" value="Genomic_DNA"/>
</dbReference>
<evidence type="ECO:0000256" key="4">
    <source>
        <dbReference type="PROSITE-ProRule" id="PRU01248"/>
    </source>
</evidence>
<feature type="domain" description="Core-binding (CB)" evidence="6">
    <location>
        <begin position="108"/>
        <end position="191"/>
    </location>
</feature>
<dbReference type="Gene3D" id="1.10.150.130">
    <property type="match status" value="1"/>
</dbReference>
<dbReference type="CDD" id="cd01188">
    <property type="entry name" value="INT_RitA_C_like"/>
    <property type="match status" value="1"/>
</dbReference>
<dbReference type="RefSeq" id="WP_200241009.1">
    <property type="nucleotide sequence ID" value="NZ_JAXUFI010000140.1"/>
</dbReference>
<dbReference type="InterPro" id="IPR010998">
    <property type="entry name" value="Integrase_recombinase_N"/>
</dbReference>
<gene>
    <name evidence="7" type="ORF">CKO42_06895</name>
</gene>
<feature type="domain" description="Core-binding (CB)" evidence="6">
    <location>
        <begin position="15"/>
        <end position="95"/>
    </location>
</feature>
<dbReference type="PROSITE" id="PS51900">
    <property type="entry name" value="CB"/>
    <property type="match status" value="2"/>
</dbReference>
<dbReference type="InterPro" id="IPR011010">
    <property type="entry name" value="DNA_brk_join_enz"/>
</dbReference>
<keyword evidence="2 4" id="KW-0238">DNA-binding</keyword>
<dbReference type="PROSITE" id="PS51898">
    <property type="entry name" value="TYR_RECOMBINASE"/>
    <property type="match status" value="1"/>
</dbReference>
<evidence type="ECO:0000256" key="1">
    <source>
        <dbReference type="ARBA" id="ARBA00022908"/>
    </source>
</evidence>
<protein>
    <recommendedName>
        <fullName evidence="9">Tyrosine-type recombinase/integrase</fullName>
    </recommendedName>
</protein>
<dbReference type="InterPro" id="IPR002104">
    <property type="entry name" value="Integrase_catalytic"/>
</dbReference>
<dbReference type="Gene3D" id="1.10.443.10">
    <property type="entry name" value="Intergrase catalytic core"/>
    <property type="match status" value="1"/>
</dbReference>
<dbReference type="Proteomes" id="UP001138768">
    <property type="component" value="Unassembled WGS sequence"/>
</dbReference>
<dbReference type="PANTHER" id="PTHR30349:SF90">
    <property type="entry name" value="TYROSINE RECOMBINASE XERD"/>
    <property type="match status" value="1"/>
</dbReference>
<dbReference type="AlphaFoldDB" id="A0A9X0W730"/>
<keyword evidence="3" id="KW-0233">DNA recombination</keyword>
<feature type="domain" description="Tyr recombinase" evidence="5">
    <location>
        <begin position="214"/>
        <end position="398"/>
    </location>
</feature>